<reference evidence="1 2" key="1">
    <citation type="journal article" date="2015" name="Nature">
        <title>rRNA introns, odd ribosomes, and small enigmatic genomes across a large radiation of phyla.</title>
        <authorList>
            <person name="Brown C.T."/>
            <person name="Hug L.A."/>
            <person name="Thomas B.C."/>
            <person name="Sharon I."/>
            <person name="Castelle C.J."/>
            <person name="Singh A."/>
            <person name="Wilkins M.J."/>
            <person name="Williams K.H."/>
            <person name="Banfield J.F."/>
        </authorList>
    </citation>
    <scope>NUCLEOTIDE SEQUENCE [LARGE SCALE GENOMIC DNA]</scope>
</reference>
<gene>
    <name evidence="1" type="ORF">US86_C0003G0017</name>
</gene>
<comment type="caution">
    <text evidence="1">The sequence shown here is derived from an EMBL/GenBank/DDBJ whole genome shotgun (WGS) entry which is preliminary data.</text>
</comment>
<dbReference type="EMBL" id="LBUP01000003">
    <property type="protein sequence ID" value="KKQ66774.1"/>
    <property type="molecule type" value="Genomic_DNA"/>
</dbReference>
<organism evidence="1 2">
    <name type="scientific">Candidatus Daviesbacteria bacterium GW2011_GWA2_38_24</name>
    <dbReference type="NCBI Taxonomy" id="1618422"/>
    <lineage>
        <taxon>Bacteria</taxon>
        <taxon>Candidatus Daviesiibacteriota</taxon>
    </lineage>
</organism>
<evidence type="ECO:0000313" key="2">
    <source>
        <dbReference type="Proteomes" id="UP000034235"/>
    </source>
</evidence>
<name>A0A0G0LZH4_9BACT</name>
<protein>
    <submittedName>
        <fullName evidence="1">Uncharacterized protein</fullName>
    </submittedName>
</protein>
<proteinExistence type="predicted"/>
<accession>A0A0G0LZH4</accession>
<sequence>MIFQINLVPDRSQILEGGDDMAYEYTNAKGTKYYLHRREVTLRGSGKVQRIYFFAKEPKDGAIDEIPEGYTVVENPRTGLPILKRA</sequence>
<dbReference type="AlphaFoldDB" id="A0A0G0LZH4"/>
<evidence type="ECO:0000313" key="1">
    <source>
        <dbReference type="EMBL" id="KKQ66774.1"/>
    </source>
</evidence>
<dbReference type="Proteomes" id="UP000034235">
    <property type="component" value="Unassembled WGS sequence"/>
</dbReference>